<dbReference type="InterPro" id="IPR014756">
    <property type="entry name" value="Ig_E-set"/>
</dbReference>
<dbReference type="PROSITE" id="PS01186">
    <property type="entry name" value="EGF_2"/>
    <property type="match status" value="1"/>
</dbReference>
<feature type="domain" description="EGF-like" evidence="5">
    <location>
        <begin position="1434"/>
        <end position="1445"/>
    </location>
</feature>
<dbReference type="SUPFAM" id="SSF81296">
    <property type="entry name" value="E set domains"/>
    <property type="match status" value="10"/>
</dbReference>
<evidence type="ECO:0000256" key="4">
    <source>
        <dbReference type="SAM" id="SignalP"/>
    </source>
</evidence>
<keyword evidence="1 4" id="KW-0732">Signal</keyword>
<organism evidence="6 7">
    <name type="scientific">Polysphondylium violaceum</name>
    <dbReference type="NCBI Taxonomy" id="133409"/>
    <lineage>
        <taxon>Eukaryota</taxon>
        <taxon>Amoebozoa</taxon>
        <taxon>Evosea</taxon>
        <taxon>Eumycetozoa</taxon>
        <taxon>Dictyostelia</taxon>
        <taxon>Dictyosteliales</taxon>
        <taxon>Dictyosteliaceae</taxon>
        <taxon>Polysphondylium</taxon>
    </lineage>
</organism>
<keyword evidence="3" id="KW-1133">Transmembrane helix</keyword>
<feature type="signal peptide" evidence="4">
    <location>
        <begin position="1"/>
        <end position="22"/>
    </location>
</feature>
<reference evidence="6" key="1">
    <citation type="submission" date="2020-01" db="EMBL/GenBank/DDBJ databases">
        <title>Development of genomics and gene disruption for Polysphondylium violaceum indicates a role for the polyketide synthase stlB in stalk morphogenesis.</title>
        <authorList>
            <person name="Narita B."/>
            <person name="Kawabe Y."/>
            <person name="Kin K."/>
            <person name="Saito T."/>
            <person name="Gibbs R."/>
            <person name="Kuspa A."/>
            <person name="Muzny D."/>
            <person name="Queller D."/>
            <person name="Richards S."/>
            <person name="Strassman J."/>
            <person name="Sucgang R."/>
            <person name="Worley K."/>
            <person name="Schaap P."/>
        </authorList>
    </citation>
    <scope>NUCLEOTIDE SEQUENCE</scope>
    <source>
        <strain evidence="6">QSvi11</strain>
    </source>
</reference>
<name>A0A8J4PRE6_9MYCE</name>
<feature type="chain" id="PRO_5035155077" description="EGF-like domain-containing protein" evidence="4">
    <location>
        <begin position="23"/>
        <end position="1737"/>
    </location>
</feature>
<accession>A0A8J4PRE6</accession>
<dbReference type="Pfam" id="PF01833">
    <property type="entry name" value="TIG"/>
    <property type="match status" value="4"/>
</dbReference>
<dbReference type="PANTHER" id="PTHR31341">
    <property type="entry name" value="IPT/TIG DOMAIN-CONTAINING PROTEIN-RELATED-RELATED"/>
    <property type="match status" value="1"/>
</dbReference>
<dbReference type="SMART" id="SM00429">
    <property type="entry name" value="IPT"/>
    <property type="match status" value="7"/>
</dbReference>
<feature type="transmembrane region" description="Helical" evidence="3">
    <location>
        <begin position="1695"/>
        <end position="1718"/>
    </location>
</feature>
<dbReference type="InterPro" id="IPR052014">
    <property type="entry name" value="Dictyostelium_Tiger"/>
</dbReference>
<protein>
    <recommendedName>
        <fullName evidence="5">EGF-like domain-containing protein</fullName>
    </recommendedName>
</protein>
<dbReference type="InterPro" id="IPR002909">
    <property type="entry name" value="IPT_dom"/>
</dbReference>
<evidence type="ECO:0000313" key="6">
    <source>
        <dbReference type="EMBL" id="KAF2071676.1"/>
    </source>
</evidence>
<evidence type="ECO:0000259" key="5">
    <source>
        <dbReference type="PROSITE" id="PS01186"/>
    </source>
</evidence>
<dbReference type="InterPro" id="IPR054484">
    <property type="entry name" value="ComC_SSD"/>
</dbReference>
<comment type="caution">
    <text evidence="6">The sequence shown here is derived from an EMBL/GenBank/DDBJ whole genome shotgun (WGS) entry which is preliminary data.</text>
</comment>
<evidence type="ECO:0000313" key="7">
    <source>
        <dbReference type="Proteomes" id="UP000695562"/>
    </source>
</evidence>
<evidence type="ECO:0000256" key="3">
    <source>
        <dbReference type="SAM" id="Phobius"/>
    </source>
</evidence>
<evidence type="ECO:0000256" key="2">
    <source>
        <dbReference type="ARBA" id="ARBA00023180"/>
    </source>
</evidence>
<dbReference type="Pfam" id="PF22933">
    <property type="entry name" value="ComC_SSD"/>
    <property type="match status" value="1"/>
</dbReference>
<evidence type="ECO:0000256" key="1">
    <source>
        <dbReference type="ARBA" id="ARBA00022729"/>
    </source>
</evidence>
<keyword evidence="3" id="KW-0812">Transmembrane</keyword>
<sequence>MERNRLFILSLFILISVLYVSGAPVITKVSPSWGPLATNIFLDGTGFGATAALNLVTGSTFPCAIESATSTRIRCFITDQSIPVPSTLQISVTTGGVTSNKVNYGLMILSQLYQTNERYNFVGKFGGIEKRTQITATAGSETISVVYENDQSMYFILTAKFMKVPGPNFELRDSSTGESVINIPCIFAAVVRDVKFYESTIVFTGYIFQTDTAVTAGEICPVLSVSETLLTCSPVSKFFFGVGKTTLPYTLMQANGLATTLISSIIALASYENTGTDASVLKVSTGNIGKPNIRVTGLTPTPITPIATTPAGQVTSVTFTYPPNSLCGNVFVSDASASFQRLTSSIFMCPTPLISKIVTKPNSSNSYRLTFTGMFLGNQKYNIADGVQTIAYKIQYGGGSVQICTFVSQALDPNSIYTIVCGIPTIASPASFRLTATTLEGQSSSILVGYQPTITSITKTDYKVPGVVTIIGTAFTSLDLLVTIGGSECQNPVVQGDGLQMTCTFGSDVPVVDFSKPLEVVVSIGSTYIDKKSLFYYKRPTPTISSSTRVVYGVPGAVTVTGTYLYSTNLVVTIGGSPCTSPLSAQDGNSITCQFQSVQVSDITLPLEVSLTIDSIYTVKKSVFYYTLTTPTIVDSTSTVYETAGSVTITGTSFYNFGLVVSIGGATCSTPIASQDNKQITCQFSSGVTTTDIKNPIEISVTINTVTVKKSIFYYTLKPATIASSTSLMYGVQGTVTIIGTSFYNFGLVVSIGGAACSTPVASQDNKQITCQFSSGVTTTDIKNPLEISVTINSVSVKNSVFYYTLPTPTIISSTPLEYGKAGTVIITGTAFYGNFGVVVLIGNSPCSTPLASEDKTQITCQFSGVTVTDINKPLEVSVTVASTYNANNSVFYYTLPIVTITSSTSLVYGTTGLVTITGTNFYNFGLVVTIGAATCNNAIPSPGSTQITCEFQSGVITDISAPLEIIVTINSVAVKKSVFYYTLTTPTITNSTSTVYETAGLVTITGTSFYDFGLVVTIGGAACSTPVVSQDNKQITCHFTSSVAISDIKRPLEVSVTIDHAKYSAKNNVFYFTLQNPTIASSTQTIYGKPGIITITGSAFYNFDLVVEIGSSPCRSAVASQDNKHITCRFESDVAVPEISVPLEVLVSIDTNYVTKEKVFYYAEPTHVLITSSTSTTYGVPGIVTLTGTNFIGQDLIVTIGNSPCSSPVTSQDKTLLTCYFKSDVKVLDIQSPLDVFVSVEPDYNATSSVFYYTLPLPTILSSTSTFYGLPATITITGTSFFNFDLIVNIGGSSRYVSVLINTDYKVKKAIFYYTKPIQVSISSSSSTKYGVPGVVTITGNNFINDQLLVKIGGSECTDALASSDSKQLTCNFKSDIQVSNFNTLLDVFVSIKSLFNATKPVFLYIKSDKSCPAGSNGQVCSGHGTCNQQFTCDCNKGWESSDCSIPNNGGGTVIPDPNVNPNDTSSTINTPGGTKFDVGITLIQEIDKNNNVLQSYNITSIKWNNITKQDNQHIYTTTLQNNQSTLNVKLSINNLDENVYFNFAGDVIPILPKSIKYQVELQNYTFSSSLNTMQFIFKSGIIQQGGECVYESDTNTQPTSGYSIRSILVMLNGETLVGTFSDRIVLDDRPSYNQVNKLTDTQINQYNLNSQSIYVAITTTSFKSDIVVDPNFGVLITNKPDNENKCKKKFAPWKIAVIVVCSVAAVGLVVVTVMLMKKKAVTRAFNAKLKKLHKK</sequence>
<keyword evidence="7" id="KW-1185">Reference proteome</keyword>
<dbReference type="InterPro" id="IPR013783">
    <property type="entry name" value="Ig-like_fold"/>
</dbReference>
<keyword evidence="3" id="KW-0472">Membrane</keyword>
<dbReference type="InterPro" id="IPR000742">
    <property type="entry name" value="EGF"/>
</dbReference>
<proteinExistence type="predicted"/>
<dbReference type="Proteomes" id="UP000695562">
    <property type="component" value="Unassembled WGS sequence"/>
</dbReference>
<dbReference type="EMBL" id="AJWJ01000351">
    <property type="protein sequence ID" value="KAF2071676.1"/>
    <property type="molecule type" value="Genomic_DNA"/>
</dbReference>
<gene>
    <name evidence="6" type="ORF">CYY_007009</name>
</gene>
<keyword evidence="2" id="KW-0325">Glycoprotein</keyword>
<dbReference type="CDD" id="cd00102">
    <property type="entry name" value="IPT"/>
    <property type="match status" value="1"/>
</dbReference>
<dbReference type="Gene3D" id="2.10.25.10">
    <property type="entry name" value="Laminin"/>
    <property type="match status" value="1"/>
</dbReference>
<dbReference type="Gene3D" id="2.60.40.10">
    <property type="entry name" value="Immunoglobulins"/>
    <property type="match status" value="5"/>
</dbReference>